<gene>
    <name evidence="2" type="ORF">CHARACLAT_032824</name>
</gene>
<proteinExistence type="predicted"/>
<dbReference type="EMBL" id="JAHUTJ010079964">
    <property type="protein sequence ID" value="MED6295534.1"/>
    <property type="molecule type" value="Genomic_DNA"/>
</dbReference>
<evidence type="ECO:0000256" key="1">
    <source>
        <dbReference type="SAM" id="Phobius"/>
    </source>
</evidence>
<feature type="transmembrane region" description="Helical" evidence="1">
    <location>
        <begin position="71"/>
        <end position="91"/>
    </location>
</feature>
<protein>
    <submittedName>
        <fullName evidence="2">Uncharacterized protein</fullName>
    </submittedName>
</protein>
<keyword evidence="1" id="KW-0812">Transmembrane</keyword>
<sequence>MPGETGAVRCRDERPLDRHTSGVEICGFDAFFRLKGKPLRLEKLFFFSSGGKPLDQIPFQQKLRRKIYNSLSQLPLCLPIVALITAFFWLYHSGTKAQRDSRVSAASASASENEATSLQT</sequence>
<dbReference type="Proteomes" id="UP001352852">
    <property type="component" value="Unassembled WGS sequence"/>
</dbReference>
<keyword evidence="3" id="KW-1185">Reference proteome</keyword>
<organism evidence="2 3">
    <name type="scientific">Characodon lateralis</name>
    <dbReference type="NCBI Taxonomy" id="208331"/>
    <lineage>
        <taxon>Eukaryota</taxon>
        <taxon>Metazoa</taxon>
        <taxon>Chordata</taxon>
        <taxon>Craniata</taxon>
        <taxon>Vertebrata</taxon>
        <taxon>Euteleostomi</taxon>
        <taxon>Actinopterygii</taxon>
        <taxon>Neopterygii</taxon>
        <taxon>Teleostei</taxon>
        <taxon>Neoteleostei</taxon>
        <taxon>Acanthomorphata</taxon>
        <taxon>Ovalentaria</taxon>
        <taxon>Atherinomorphae</taxon>
        <taxon>Cyprinodontiformes</taxon>
        <taxon>Goodeidae</taxon>
        <taxon>Characodon</taxon>
    </lineage>
</organism>
<accession>A0ABU7F8B6</accession>
<name>A0ABU7F8B6_9TELE</name>
<keyword evidence="1" id="KW-1133">Transmembrane helix</keyword>
<evidence type="ECO:0000313" key="3">
    <source>
        <dbReference type="Proteomes" id="UP001352852"/>
    </source>
</evidence>
<evidence type="ECO:0000313" key="2">
    <source>
        <dbReference type="EMBL" id="MED6295534.1"/>
    </source>
</evidence>
<comment type="caution">
    <text evidence="2">The sequence shown here is derived from an EMBL/GenBank/DDBJ whole genome shotgun (WGS) entry which is preliminary data.</text>
</comment>
<reference evidence="2 3" key="1">
    <citation type="submission" date="2021-06" db="EMBL/GenBank/DDBJ databases">
        <authorList>
            <person name="Palmer J.M."/>
        </authorList>
    </citation>
    <scope>NUCLEOTIDE SEQUENCE [LARGE SCALE GENOMIC DNA]</scope>
    <source>
        <strain evidence="2 3">CL_MEX2019</strain>
        <tissue evidence="2">Muscle</tissue>
    </source>
</reference>
<keyword evidence="1" id="KW-0472">Membrane</keyword>